<proteinExistence type="predicted"/>
<dbReference type="AlphaFoldDB" id="A0A1B2HUY5"/>
<gene>
    <name evidence="1" type="ORF">BBK82_41735</name>
</gene>
<accession>A0A1B2HUY5</accession>
<evidence type="ECO:0000313" key="1">
    <source>
        <dbReference type="EMBL" id="ANZ41513.1"/>
    </source>
</evidence>
<protein>
    <recommendedName>
        <fullName evidence="3">DUF600 domain-containing protein</fullName>
    </recommendedName>
</protein>
<dbReference type="InterPro" id="IPR036170">
    <property type="entry name" value="YezG-like_sf"/>
</dbReference>
<organism evidence="1 2">
    <name type="scientific">Lentzea guizhouensis</name>
    <dbReference type="NCBI Taxonomy" id="1586287"/>
    <lineage>
        <taxon>Bacteria</taxon>
        <taxon>Bacillati</taxon>
        <taxon>Actinomycetota</taxon>
        <taxon>Actinomycetes</taxon>
        <taxon>Pseudonocardiales</taxon>
        <taxon>Pseudonocardiaceae</taxon>
        <taxon>Lentzea</taxon>
    </lineage>
</organism>
<dbReference type="STRING" id="1586287.BBK82_41735"/>
<evidence type="ECO:0008006" key="3">
    <source>
        <dbReference type="Google" id="ProtNLM"/>
    </source>
</evidence>
<dbReference type="SUPFAM" id="SSF160424">
    <property type="entry name" value="BH3703-like"/>
    <property type="match status" value="1"/>
</dbReference>
<dbReference type="OrthoDB" id="6957847at2"/>
<keyword evidence="2" id="KW-1185">Reference proteome</keyword>
<reference evidence="1 2" key="1">
    <citation type="submission" date="2016-07" db="EMBL/GenBank/DDBJ databases">
        <title>Complete genome sequence of the Lentzea guizhouensis DHS C013.</title>
        <authorList>
            <person name="Cao C."/>
        </authorList>
    </citation>
    <scope>NUCLEOTIDE SEQUENCE [LARGE SCALE GENOMIC DNA]</scope>
    <source>
        <strain evidence="1 2">DHS C013</strain>
    </source>
</reference>
<dbReference type="EMBL" id="CP016793">
    <property type="protein sequence ID" value="ANZ41513.1"/>
    <property type="molecule type" value="Genomic_DNA"/>
</dbReference>
<name>A0A1B2HUY5_9PSEU</name>
<dbReference type="KEGG" id="led:BBK82_41735"/>
<sequence>MGNWSPLTPTEQQDKLTEITQEILPTLPPGWTRLVLRAKMIGPHSEADTGLKMADGSVRGWSFPPEVWRKFQQLRKGMYAEGLGSWVEFEYVLDPPTSFTIRYNRDEAPEFDAAPSPEHFATEQRWFPRSDERMPRWFREGLTGANA</sequence>
<evidence type="ECO:0000313" key="2">
    <source>
        <dbReference type="Proteomes" id="UP000093053"/>
    </source>
</evidence>
<dbReference type="Proteomes" id="UP000093053">
    <property type="component" value="Chromosome"/>
</dbReference>